<name>A0A3B3RT63_9TELE</name>
<keyword evidence="8" id="KW-0677">Repeat</keyword>
<evidence type="ECO:0000256" key="4">
    <source>
        <dbReference type="ARBA" id="ARBA00022448"/>
    </source>
</evidence>
<protein>
    <submittedName>
        <fullName evidence="17">Two pore segment channel 2</fullName>
    </submittedName>
</protein>
<dbReference type="GeneTree" id="ENSGT00940000159763"/>
<evidence type="ECO:0000256" key="5">
    <source>
        <dbReference type="ARBA" id="ARBA00022568"/>
    </source>
</evidence>
<proteinExistence type="inferred from homology"/>
<feature type="transmembrane region" description="Helical" evidence="15">
    <location>
        <begin position="551"/>
        <end position="571"/>
    </location>
</feature>
<dbReference type="Gene3D" id="1.20.120.350">
    <property type="entry name" value="Voltage-gated potassium channels. Chain C"/>
    <property type="match status" value="2"/>
</dbReference>
<feature type="domain" description="Ion transport" evidence="16">
    <location>
        <begin position="85"/>
        <end position="318"/>
    </location>
</feature>
<evidence type="ECO:0000256" key="15">
    <source>
        <dbReference type="SAM" id="Phobius"/>
    </source>
</evidence>
<keyword evidence="9" id="KW-0106">Calcium</keyword>
<dbReference type="Ensembl" id="ENSPKIT00000001651.1">
    <property type="protein sequence ID" value="ENSPKIP00000021025.1"/>
    <property type="gene ID" value="ENSPKIG00000005532.1"/>
</dbReference>
<dbReference type="InterPro" id="IPR028798">
    <property type="entry name" value="TPC2"/>
</dbReference>
<sequence>MMEKEPLLTESINQRAASYGSAPGAVTLSGSSKPGEDSYQVEGDEDDIYIRRAVVFIEDAIHYRSINHRVDSKSLRVYRWYYSWIWQWGMILAIAVILGLAFVERPSSLSLSSDPRYRQAAWEPPCGLTEGIETAFLIIFAFDVTVKSYLIGWTEFKKNKWLISYTVVIAGSLMDLIVSLSMVCGENIRVRRLFRPFFLLQNSSLMKKTLKSLKKTLPEIASVVLLLALHLCLFTMFGMLLFAKREKSEENAEWETYFRNLPLSLSSLLVLLTTANNPDVMTPAYSLNRLYAIFFIAFSVIGTYLIMNLLTAIIYNQFRGYLLVSMQESVLRRRLGIRAAFEVLCCRGQAEDQGLEKACENEQAGGVQVKTIEQVLQQVQAESYYKHAIMTEVQQLTERRIQSQTFQNLFDVLERDRIKETVLVVDSEKSISDWSEYYLEVINLSFVIFYLLEMVLKIVAFGLRGYLFYRSNILDGLLTLSLVALQMFILVKYGFSCPKWDLPQPGLASLWEIVRMVNMLIVFRCLRIIPKIKVMAVVASTLVDLVRNLRAFAGILLAVYYVYAVLGIWLFHEAITAPANVSSSSNSSAECGSYEQLGYWPNNFDDFASALVLLYNVMVVNNWHVFLEAYTKHTTEWSKVYFIAWWLTSSVMWVNLFVALILENFTYKWDRSQDCLDVERIKYESSVQLMFRRDLQEPTEEELAARLLQHPHLHLIQ</sequence>
<dbReference type="PANTHER" id="PTHR46768">
    <property type="entry name" value="TWO PORE CALCIUM CHANNEL PROTEIN 2"/>
    <property type="match status" value="1"/>
</dbReference>
<dbReference type="GO" id="GO:0005262">
    <property type="term" value="F:calcium channel activity"/>
    <property type="evidence" value="ECO:0007669"/>
    <property type="project" value="UniProtKB-KW"/>
</dbReference>
<keyword evidence="4" id="KW-0813">Transport</keyword>
<feature type="transmembrane region" description="Helical" evidence="15">
    <location>
        <begin position="473"/>
        <end position="493"/>
    </location>
</feature>
<organism evidence="17 18">
    <name type="scientific">Paramormyrops kingsleyae</name>
    <dbReference type="NCBI Taxonomy" id="1676925"/>
    <lineage>
        <taxon>Eukaryota</taxon>
        <taxon>Metazoa</taxon>
        <taxon>Chordata</taxon>
        <taxon>Craniata</taxon>
        <taxon>Vertebrata</taxon>
        <taxon>Euteleostomi</taxon>
        <taxon>Actinopterygii</taxon>
        <taxon>Neopterygii</taxon>
        <taxon>Teleostei</taxon>
        <taxon>Osteoglossocephala</taxon>
        <taxon>Osteoglossomorpha</taxon>
        <taxon>Osteoglossiformes</taxon>
        <taxon>Mormyridae</taxon>
        <taxon>Paramormyrops</taxon>
    </lineage>
</organism>
<dbReference type="Pfam" id="PF00520">
    <property type="entry name" value="Ion_trans"/>
    <property type="match status" value="2"/>
</dbReference>
<evidence type="ECO:0000256" key="11">
    <source>
        <dbReference type="ARBA" id="ARBA00022989"/>
    </source>
</evidence>
<evidence type="ECO:0000256" key="6">
    <source>
        <dbReference type="ARBA" id="ARBA00022673"/>
    </source>
</evidence>
<comment type="subcellular location">
    <subcellularLocation>
        <location evidence="1">Membrane</location>
        <topology evidence="1">Multi-pass membrane protein</topology>
    </subcellularLocation>
</comment>
<comment type="similarity">
    <text evidence="2">Belongs to the calcium channel alpha-1 subunit (TC 1.A.1.11) family. Two pore calcium channel subfamily.</text>
</comment>
<feature type="transmembrane region" description="Helical" evidence="15">
    <location>
        <begin position="220"/>
        <end position="241"/>
    </location>
</feature>
<evidence type="ECO:0000256" key="10">
    <source>
        <dbReference type="ARBA" id="ARBA00022882"/>
    </source>
</evidence>
<feature type="transmembrane region" description="Helical" evidence="15">
    <location>
        <begin position="639"/>
        <end position="662"/>
    </location>
</feature>
<evidence type="ECO:0000256" key="8">
    <source>
        <dbReference type="ARBA" id="ARBA00022737"/>
    </source>
</evidence>
<dbReference type="SUPFAM" id="SSF81324">
    <property type="entry name" value="Voltage-gated potassium channels"/>
    <property type="match status" value="2"/>
</dbReference>
<dbReference type="GO" id="GO:0034702">
    <property type="term" value="C:monoatomic ion channel complex"/>
    <property type="evidence" value="ECO:0007669"/>
    <property type="project" value="UniProtKB-KW"/>
</dbReference>
<reference evidence="17" key="2">
    <citation type="submission" date="2025-09" db="UniProtKB">
        <authorList>
            <consortium name="Ensembl"/>
        </authorList>
    </citation>
    <scope>IDENTIFICATION</scope>
</reference>
<feature type="transmembrane region" description="Helical" evidence="15">
    <location>
        <begin position="84"/>
        <end position="103"/>
    </location>
</feature>
<keyword evidence="11 15" id="KW-1133">Transmembrane helix</keyword>
<dbReference type="GO" id="GO:0005765">
    <property type="term" value="C:lysosomal membrane"/>
    <property type="evidence" value="ECO:0007669"/>
    <property type="project" value="InterPro"/>
</dbReference>
<evidence type="ECO:0000259" key="16">
    <source>
        <dbReference type="Pfam" id="PF00520"/>
    </source>
</evidence>
<dbReference type="PANTHER" id="PTHR46768:SF1">
    <property type="entry name" value="TWO PORE CHANNEL PROTEIN 2"/>
    <property type="match status" value="1"/>
</dbReference>
<evidence type="ECO:0000256" key="7">
    <source>
        <dbReference type="ARBA" id="ARBA00022692"/>
    </source>
</evidence>
<keyword evidence="18" id="KW-1185">Reference proteome</keyword>
<feature type="transmembrane region" description="Helical" evidence="15">
    <location>
        <begin position="162"/>
        <end position="185"/>
    </location>
</feature>
<accession>A0A3B3RT63</accession>
<dbReference type="FunFam" id="1.10.287.70:FF:000129">
    <property type="entry name" value="Two pore calcium channel protein 1"/>
    <property type="match status" value="1"/>
</dbReference>
<feature type="transmembrane region" description="Helical" evidence="15">
    <location>
        <begin position="607"/>
        <end position="627"/>
    </location>
</feature>
<keyword evidence="10" id="KW-0851">Voltage-gated channel</keyword>
<evidence type="ECO:0000256" key="2">
    <source>
        <dbReference type="ARBA" id="ARBA00009286"/>
    </source>
</evidence>
<dbReference type="AlphaFoldDB" id="A0A3B3RT63"/>
<reference evidence="17" key="1">
    <citation type="submission" date="2025-08" db="UniProtKB">
        <authorList>
            <consortium name="Ensembl"/>
        </authorList>
    </citation>
    <scope>IDENTIFICATION</scope>
</reference>
<comment type="subunit">
    <text evidence="3">Homodimer.</text>
</comment>
<dbReference type="GO" id="GO:0075509">
    <property type="term" value="P:endocytosis involved in viral entry into host cell"/>
    <property type="evidence" value="ECO:0007669"/>
    <property type="project" value="TreeGrafter"/>
</dbReference>
<evidence type="ECO:0000256" key="14">
    <source>
        <dbReference type="ARBA" id="ARBA00023303"/>
    </source>
</evidence>
<dbReference type="Gene3D" id="1.10.287.70">
    <property type="match status" value="2"/>
</dbReference>
<dbReference type="GO" id="GO:0022832">
    <property type="term" value="F:voltage-gated channel activity"/>
    <property type="evidence" value="ECO:0007669"/>
    <property type="project" value="InterPro"/>
</dbReference>
<keyword evidence="6" id="KW-0107">Calcium channel</keyword>
<keyword evidence="12" id="KW-0406">Ion transport</keyword>
<keyword evidence="7 15" id="KW-0812">Transmembrane</keyword>
<dbReference type="GO" id="GO:0019722">
    <property type="term" value="P:calcium-mediated signaling"/>
    <property type="evidence" value="ECO:0007669"/>
    <property type="project" value="UniProtKB-ARBA"/>
</dbReference>
<evidence type="ECO:0000256" key="13">
    <source>
        <dbReference type="ARBA" id="ARBA00023136"/>
    </source>
</evidence>
<evidence type="ECO:0000313" key="18">
    <source>
        <dbReference type="Proteomes" id="UP000261540"/>
    </source>
</evidence>
<keyword evidence="14" id="KW-0407">Ion channel</keyword>
<dbReference type="FunFam" id="1.10.287.70:FF:000104">
    <property type="entry name" value="Two pore calcium channel protein 2"/>
    <property type="match status" value="1"/>
</dbReference>
<evidence type="ECO:0000313" key="17">
    <source>
        <dbReference type="Ensembl" id="ENSPKIP00000021025.1"/>
    </source>
</evidence>
<dbReference type="InterPro" id="IPR005821">
    <property type="entry name" value="Ion_trans_dom"/>
</dbReference>
<evidence type="ECO:0000256" key="12">
    <source>
        <dbReference type="ARBA" id="ARBA00023065"/>
    </source>
</evidence>
<feature type="domain" description="Ion transport" evidence="16">
    <location>
        <begin position="432"/>
        <end position="668"/>
    </location>
</feature>
<evidence type="ECO:0000256" key="1">
    <source>
        <dbReference type="ARBA" id="ARBA00004141"/>
    </source>
</evidence>
<dbReference type="GO" id="GO:0015280">
    <property type="term" value="F:ligand-gated sodium channel activity"/>
    <property type="evidence" value="ECO:0007669"/>
    <property type="project" value="TreeGrafter"/>
</dbReference>
<keyword evidence="5" id="KW-0109">Calcium transport</keyword>
<evidence type="ECO:0000256" key="3">
    <source>
        <dbReference type="ARBA" id="ARBA00011738"/>
    </source>
</evidence>
<feature type="transmembrane region" description="Helical" evidence="15">
    <location>
        <begin position="261"/>
        <end position="278"/>
    </location>
</feature>
<dbReference type="Proteomes" id="UP000261540">
    <property type="component" value="Unplaced"/>
</dbReference>
<feature type="transmembrane region" description="Helical" evidence="15">
    <location>
        <begin position="437"/>
        <end position="461"/>
    </location>
</feature>
<evidence type="ECO:0000256" key="9">
    <source>
        <dbReference type="ARBA" id="ARBA00022837"/>
    </source>
</evidence>
<keyword evidence="13 15" id="KW-0472">Membrane</keyword>
<dbReference type="GO" id="GO:0097682">
    <property type="term" value="F:intracellularly phosphatidylinositol-3,5-bisphosphate-gated monatomic cation channel activity"/>
    <property type="evidence" value="ECO:0007669"/>
    <property type="project" value="TreeGrafter"/>
</dbReference>
<feature type="transmembrane region" description="Helical" evidence="15">
    <location>
        <begin position="290"/>
        <end position="315"/>
    </location>
</feature>
<dbReference type="InterPro" id="IPR027359">
    <property type="entry name" value="Volt_channel_dom_sf"/>
</dbReference>